<proteinExistence type="predicted"/>
<keyword evidence="14" id="KW-1185">Reference proteome</keyword>
<dbReference type="InterPro" id="IPR008335">
    <property type="entry name" value="Mopterin_OxRdtase_euk"/>
</dbReference>
<dbReference type="InterPro" id="IPR036400">
    <property type="entry name" value="Cyt_B5-like_heme/steroid_sf"/>
</dbReference>
<dbReference type="SUPFAM" id="SSF81296">
    <property type="entry name" value="E set domains"/>
    <property type="match status" value="1"/>
</dbReference>
<dbReference type="InterPro" id="IPR005066">
    <property type="entry name" value="MoCF_OxRdtse_dimer"/>
</dbReference>
<evidence type="ECO:0000256" key="10">
    <source>
        <dbReference type="SAM" id="MobiDB-lite"/>
    </source>
</evidence>
<evidence type="ECO:0000256" key="6">
    <source>
        <dbReference type="ARBA" id="ARBA00022617"/>
    </source>
</evidence>
<name>A0ABD2QPW5_9PLAT</name>
<dbReference type="InterPro" id="IPR018506">
    <property type="entry name" value="Cyt_B5_heme-BS"/>
</dbReference>
<dbReference type="Proteomes" id="UP001626550">
    <property type="component" value="Unassembled WGS sequence"/>
</dbReference>
<gene>
    <name evidence="13" type="ORF">Ciccas_000773</name>
</gene>
<reference evidence="13 14" key="1">
    <citation type="submission" date="2024-11" db="EMBL/GenBank/DDBJ databases">
        <title>Adaptive evolution of stress response genes in parasites aligns with host niche diversity.</title>
        <authorList>
            <person name="Hahn C."/>
            <person name="Resl P."/>
        </authorList>
    </citation>
    <scope>NUCLEOTIDE SEQUENCE [LARGE SCALE GENOMIC DNA]</scope>
    <source>
        <strain evidence="13">EGGRZ-B1_66</strain>
        <tissue evidence="13">Body</tissue>
    </source>
</reference>
<dbReference type="InterPro" id="IPR036374">
    <property type="entry name" value="OxRdtase_Mopterin-bd_sf"/>
</dbReference>
<dbReference type="SUPFAM" id="SSF56524">
    <property type="entry name" value="Oxidoreductase molybdopterin-binding domain"/>
    <property type="match status" value="2"/>
</dbReference>
<organism evidence="13 14">
    <name type="scientific">Cichlidogyrus casuarinus</name>
    <dbReference type="NCBI Taxonomy" id="1844966"/>
    <lineage>
        <taxon>Eukaryota</taxon>
        <taxon>Metazoa</taxon>
        <taxon>Spiralia</taxon>
        <taxon>Lophotrochozoa</taxon>
        <taxon>Platyhelminthes</taxon>
        <taxon>Monogenea</taxon>
        <taxon>Monopisthocotylea</taxon>
        <taxon>Dactylogyridea</taxon>
        <taxon>Ancyrocephalidae</taxon>
        <taxon>Cichlidogyrus</taxon>
    </lineage>
</organism>
<protein>
    <recommendedName>
        <fullName evidence="4">sulfite oxidase</fullName>
        <ecNumber evidence="4">1.8.3.1</ecNumber>
    </recommendedName>
</protein>
<dbReference type="InterPro" id="IPR000572">
    <property type="entry name" value="OxRdtase_Mopterin-bd_dom"/>
</dbReference>
<comment type="pathway">
    <text evidence="3">Energy metabolism; sulfur metabolism.</text>
</comment>
<dbReference type="AlphaFoldDB" id="A0ABD2QPW5"/>
<evidence type="ECO:0000256" key="1">
    <source>
        <dbReference type="ARBA" id="ARBA00001924"/>
    </source>
</evidence>
<dbReference type="Gene3D" id="3.10.120.10">
    <property type="entry name" value="Cytochrome b5-like heme/steroid binding domain"/>
    <property type="match status" value="1"/>
</dbReference>
<feature type="domain" description="Cytochrome b5 heme-binding" evidence="12">
    <location>
        <begin position="29"/>
        <end position="107"/>
    </location>
</feature>
<comment type="pathway">
    <text evidence="2">Sulfur metabolism.</text>
</comment>
<evidence type="ECO:0000256" key="3">
    <source>
        <dbReference type="ARBA" id="ARBA00004971"/>
    </source>
</evidence>
<dbReference type="FunFam" id="3.10.120.10:FF:000007">
    <property type="entry name" value="Sulfite oxidase, mitochondrial"/>
    <property type="match status" value="1"/>
</dbReference>
<evidence type="ECO:0000256" key="7">
    <source>
        <dbReference type="ARBA" id="ARBA00022723"/>
    </source>
</evidence>
<dbReference type="SMART" id="SM01117">
    <property type="entry name" value="Cyt-b5"/>
    <property type="match status" value="1"/>
</dbReference>
<evidence type="ECO:0000259" key="12">
    <source>
        <dbReference type="PROSITE" id="PS50255"/>
    </source>
</evidence>
<dbReference type="PROSITE" id="PS50255">
    <property type="entry name" value="CYTOCHROME_B5_2"/>
    <property type="match status" value="1"/>
</dbReference>
<feature type="chain" id="PRO_5044808810" description="sulfite oxidase" evidence="11">
    <location>
        <begin position="22"/>
        <end position="572"/>
    </location>
</feature>
<dbReference type="Pfam" id="PF00173">
    <property type="entry name" value="Cyt-b5"/>
    <property type="match status" value="1"/>
</dbReference>
<evidence type="ECO:0000313" key="14">
    <source>
        <dbReference type="Proteomes" id="UP001626550"/>
    </source>
</evidence>
<dbReference type="PRINTS" id="PR00407">
    <property type="entry name" value="EUMOPTERIN"/>
</dbReference>
<dbReference type="GO" id="GO:0046872">
    <property type="term" value="F:metal ion binding"/>
    <property type="evidence" value="ECO:0007669"/>
    <property type="project" value="UniProtKB-KW"/>
</dbReference>
<evidence type="ECO:0000256" key="2">
    <source>
        <dbReference type="ARBA" id="ARBA00004678"/>
    </source>
</evidence>
<keyword evidence="8" id="KW-0560">Oxidoreductase</keyword>
<feature type="region of interest" description="Disordered" evidence="10">
    <location>
        <begin position="475"/>
        <end position="498"/>
    </location>
</feature>
<dbReference type="Gene3D" id="3.90.420.10">
    <property type="entry name" value="Oxidoreductase, molybdopterin-binding domain"/>
    <property type="match status" value="1"/>
</dbReference>
<evidence type="ECO:0000256" key="4">
    <source>
        <dbReference type="ARBA" id="ARBA00012505"/>
    </source>
</evidence>
<dbReference type="PANTHER" id="PTHR19372">
    <property type="entry name" value="SULFITE REDUCTASE"/>
    <property type="match status" value="1"/>
</dbReference>
<keyword evidence="9" id="KW-0408">Iron</keyword>
<accession>A0ABD2QPW5</accession>
<dbReference type="Pfam" id="PF03404">
    <property type="entry name" value="Mo-co_dimer"/>
    <property type="match status" value="1"/>
</dbReference>
<comment type="cofactor">
    <cofactor evidence="1">
        <name>Mo-molybdopterin</name>
        <dbReference type="ChEBI" id="CHEBI:71302"/>
    </cofactor>
</comment>
<dbReference type="GO" id="GO:0008482">
    <property type="term" value="F:sulfite oxidase activity"/>
    <property type="evidence" value="ECO:0007669"/>
    <property type="project" value="UniProtKB-EC"/>
</dbReference>
<keyword evidence="7" id="KW-0479">Metal-binding</keyword>
<keyword evidence="6" id="KW-0349">Heme</keyword>
<comment type="caution">
    <text evidence="13">The sequence shown here is derived from an EMBL/GenBank/DDBJ whole genome shotgun (WGS) entry which is preliminary data.</text>
</comment>
<evidence type="ECO:0000256" key="5">
    <source>
        <dbReference type="ARBA" id="ARBA00022505"/>
    </source>
</evidence>
<dbReference type="PROSITE" id="PS00191">
    <property type="entry name" value="CYTOCHROME_B5_1"/>
    <property type="match status" value="1"/>
</dbReference>
<dbReference type="PANTHER" id="PTHR19372:SF7">
    <property type="entry name" value="SULFITE OXIDASE, MITOCHONDRIAL"/>
    <property type="match status" value="1"/>
</dbReference>
<evidence type="ECO:0000256" key="11">
    <source>
        <dbReference type="SAM" id="SignalP"/>
    </source>
</evidence>
<dbReference type="Gene3D" id="2.60.40.650">
    <property type="match status" value="1"/>
</dbReference>
<feature type="signal peptide" evidence="11">
    <location>
        <begin position="1"/>
        <end position="21"/>
    </location>
</feature>
<evidence type="ECO:0000256" key="8">
    <source>
        <dbReference type="ARBA" id="ARBA00023002"/>
    </source>
</evidence>
<dbReference type="EMBL" id="JBJKFK010000045">
    <property type="protein sequence ID" value="KAL3320541.1"/>
    <property type="molecule type" value="Genomic_DNA"/>
</dbReference>
<evidence type="ECO:0000313" key="13">
    <source>
        <dbReference type="EMBL" id="KAL3320541.1"/>
    </source>
</evidence>
<dbReference type="InterPro" id="IPR001199">
    <property type="entry name" value="Cyt_B5-like_heme/steroid-bd"/>
</dbReference>
<evidence type="ECO:0000256" key="9">
    <source>
        <dbReference type="ARBA" id="ARBA00023004"/>
    </source>
</evidence>
<keyword evidence="5" id="KW-0500">Molybdenum</keyword>
<dbReference type="InterPro" id="IPR014756">
    <property type="entry name" value="Ig_E-set"/>
</dbReference>
<sequence>MHLWLALAALCLYDPFPVAYAESSPNKSKKVYTQAEVAQHNSPEKGVWVMYGSKVYDVTSFVEHHPGGDKILLGAGKRIEPFWSLYAFHKTPEVFAILEKYYIGEVELTTVDKKLDNSNPYANDPERHPALIINIETPFNAEMPTELLVDHLITPNELFFVRNHLPVPQMDRDSYKLEIRDFGFERKLQLNLDQIKKFPAKEVITTIQCAGNRRKDMQDASAKPGQVDINIQGIPWKHTALSTAKWKGVPLLDIMYAMLHPWQFKAGLKPNAYLLIKELEARGVCSYKIFNYQTQFCSELGLVEYNSVKFNYFEQQVRHIQFQGADGDPTIGSYGASIPIGMALDPHSEVILAYEMNGKEIPLDHGFPLRVIIPGTIGARQVKWLTNISLSDRESDSFWQQKDYKFVPPQALKSCDMTKIPAVLGFPVQSAICVPKAGQKLVNDGSIIVKGYALSGYGRGILSVEVSVDGGTTWHTASLDSASPPTSDSSEDGNTVEGTLDATNRSFRQWAWTLWQVEVPIDRSLTQVELICKARDSANGTQPAGFEGSYNVRGLLANAWHRVKVDLTPEES</sequence>
<keyword evidence="11" id="KW-0732">Signal</keyword>
<dbReference type="EC" id="1.8.3.1" evidence="4"/>
<dbReference type="Pfam" id="PF00174">
    <property type="entry name" value="Oxidored_molyb"/>
    <property type="match status" value="1"/>
</dbReference>
<dbReference type="SUPFAM" id="SSF55856">
    <property type="entry name" value="Cytochrome b5-like heme/steroid binding domain"/>
    <property type="match status" value="1"/>
</dbReference>